<protein>
    <submittedName>
        <fullName evidence="1">Uncharacterized protein</fullName>
    </submittedName>
</protein>
<gene>
    <name evidence="1" type="ORF">VFPPC_17875</name>
</gene>
<evidence type="ECO:0000313" key="1">
    <source>
        <dbReference type="EMBL" id="OWT42932.1"/>
    </source>
</evidence>
<dbReference type="GeneID" id="33936778"/>
<reference evidence="1 2" key="1">
    <citation type="journal article" date="2016" name="PLoS Pathog.">
        <title>Biosynthesis of antibiotic leucinostatins in bio-control fungus Purpureocillium lilacinum and their inhibition on phytophthora revealed by genome mining.</title>
        <authorList>
            <person name="Wang G."/>
            <person name="Liu Z."/>
            <person name="Lin R."/>
            <person name="Li E."/>
            <person name="Mao Z."/>
            <person name="Ling J."/>
            <person name="Yang Y."/>
            <person name="Yin W.B."/>
            <person name="Xie B."/>
        </authorList>
    </citation>
    <scope>NUCLEOTIDE SEQUENCE [LARGE SCALE GENOMIC DNA]</scope>
    <source>
        <strain evidence="1">170</strain>
    </source>
</reference>
<sequence>MADLKQDIEYQIQCPPTPNSLSFRMLPPAFHRHGVTYDYLILFNSECQFSMMTWQQIYLGLWFSEAASFFALHSWSSPHHRPHFRLFPASVKFHYLKLMVNIGCRGRVYRLAGP</sequence>
<comment type="caution">
    <text evidence="1">The sequence shown here is derived from an EMBL/GenBank/DDBJ whole genome shotgun (WGS) entry which is preliminary data.</text>
</comment>
<dbReference type="KEGG" id="pchm:VFPPC_17875"/>
<dbReference type="AlphaFoldDB" id="A0A219AQP3"/>
<accession>A0A219AQP3</accession>
<keyword evidence="2" id="KW-1185">Reference proteome</keyword>
<proteinExistence type="predicted"/>
<evidence type="ECO:0000313" key="2">
    <source>
        <dbReference type="Proteomes" id="UP000078397"/>
    </source>
</evidence>
<name>A0A219AQP3_METCM</name>
<dbReference type="EMBL" id="LSBJ02000004">
    <property type="protein sequence ID" value="OWT42932.1"/>
    <property type="molecule type" value="Genomic_DNA"/>
</dbReference>
<dbReference type="Proteomes" id="UP000078397">
    <property type="component" value="Unassembled WGS sequence"/>
</dbReference>
<organism evidence="1 2">
    <name type="scientific">Pochonia chlamydosporia 170</name>
    <dbReference type="NCBI Taxonomy" id="1380566"/>
    <lineage>
        <taxon>Eukaryota</taxon>
        <taxon>Fungi</taxon>
        <taxon>Dikarya</taxon>
        <taxon>Ascomycota</taxon>
        <taxon>Pezizomycotina</taxon>
        <taxon>Sordariomycetes</taxon>
        <taxon>Hypocreomycetidae</taxon>
        <taxon>Hypocreales</taxon>
        <taxon>Clavicipitaceae</taxon>
        <taxon>Pochonia</taxon>
    </lineage>
</organism>
<dbReference type="RefSeq" id="XP_022285397.1">
    <property type="nucleotide sequence ID" value="XM_022429549.1"/>
</dbReference>